<dbReference type="Proteomes" id="UP000027920">
    <property type="component" value="Unassembled WGS sequence"/>
</dbReference>
<dbReference type="RefSeq" id="XP_013260307.1">
    <property type="nucleotide sequence ID" value="XM_013404853.1"/>
</dbReference>
<keyword evidence="2" id="KW-1185">Reference proteome</keyword>
<dbReference type="AlphaFoldDB" id="A0A072PD71"/>
<organism evidence="1 2">
    <name type="scientific">Exophiala aquamarina CBS 119918</name>
    <dbReference type="NCBI Taxonomy" id="1182545"/>
    <lineage>
        <taxon>Eukaryota</taxon>
        <taxon>Fungi</taxon>
        <taxon>Dikarya</taxon>
        <taxon>Ascomycota</taxon>
        <taxon>Pezizomycotina</taxon>
        <taxon>Eurotiomycetes</taxon>
        <taxon>Chaetothyriomycetidae</taxon>
        <taxon>Chaetothyriales</taxon>
        <taxon>Herpotrichiellaceae</taxon>
        <taxon>Exophiala</taxon>
    </lineage>
</organism>
<dbReference type="EMBL" id="AMGV01000004">
    <property type="protein sequence ID" value="KEF57717.1"/>
    <property type="molecule type" value="Genomic_DNA"/>
</dbReference>
<accession>A0A072PD71</accession>
<name>A0A072PD71_9EURO</name>
<dbReference type="VEuPathDB" id="FungiDB:A1O9_05635"/>
<proteinExistence type="predicted"/>
<dbReference type="Gene3D" id="3.40.50.1820">
    <property type="entry name" value="alpha/beta hydrolase"/>
    <property type="match status" value="1"/>
</dbReference>
<protein>
    <submittedName>
        <fullName evidence="1">Uncharacterized protein</fullName>
    </submittedName>
</protein>
<reference evidence="1 2" key="1">
    <citation type="submission" date="2013-03" db="EMBL/GenBank/DDBJ databases">
        <title>The Genome Sequence of Exophiala aquamarina CBS 119918.</title>
        <authorList>
            <consortium name="The Broad Institute Genomics Platform"/>
            <person name="Cuomo C."/>
            <person name="de Hoog S."/>
            <person name="Gorbushina A."/>
            <person name="Walker B."/>
            <person name="Young S.K."/>
            <person name="Zeng Q."/>
            <person name="Gargeya S."/>
            <person name="Fitzgerald M."/>
            <person name="Haas B."/>
            <person name="Abouelleil A."/>
            <person name="Allen A.W."/>
            <person name="Alvarado L."/>
            <person name="Arachchi H.M."/>
            <person name="Berlin A.M."/>
            <person name="Chapman S.B."/>
            <person name="Gainer-Dewar J."/>
            <person name="Goldberg J."/>
            <person name="Griggs A."/>
            <person name="Gujja S."/>
            <person name="Hansen M."/>
            <person name="Howarth C."/>
            <person name="Imamovic A."/>
            <person name="Ireland A."/>
            <person name="Larimer J."/>
            <person name="McCowan C."/>
            <person name="Murphy C."/>
            <person name="Pearson M."/>
            <person name="Poon T.W."/>
            <person name="Priest M."/>
            <person name="Roberts A."/>
            <person name="Saif S."/>
            <person name="Shea T."/>
            <person name="Sisk P."/>
            <person name="Sykes S."/>
            <person name="Wortman J."/>
            <person name="Nusbaum C."/>
            <person name="Birren B."/>
        </authorList>
    </citation>
    <scope>NUCLEOTIDE SEQUENCE [LARGE SCALE GENOMIC DNA]</scope>
    <source>
        <strain evidence="1 2">CBS 119918</strain>
    </source>
</reference>
<dbReference type="OrthoDB" id="1263307at2759"/>
<gene>
    <name evidence="1" type="ORF">A1O9_05635</name>
</gene>
<evidence type="ECO:0000313" key="1">
    <source>
        <dbReference type="EMBL" id="KEF57717.1"/>
    </source>
</evidence>
<dbReference type="GeneID" id="25280560"/>
<evidence type="ECO:0000313" key="2">
    <source>
        <dbReference type="Proteomes" id="UP000027920"/>
    </source>
</evidence>
<feature type="non-terminal residue" evidence="1">
    <location>
        <position position="106"/>
    </location>
</feature>
<dbReference type="HOGENOM" id="CLU_2229463_0_0_1"/>
<comment type="caution">
    <text evidence="1">The sequence shown here is derived from an EMBL/GenBank/DDBJ whole genome shotgun (WGS) entry which is preliminary data.</text>
</comment>
<dbReference type="InterPro" id="IPR029058">
    <property type="entry name" value="AB_hydrolase_fold"/>
</dbReference>
<sequence>MGFEVTLFIVHEVSLPKHARTGMREVNSAISFTRKATFEGYKNFAISYLICMEDKCVFPELQQRIVNILVNEAGVDVDVHKMQSGHCPSISRTKNVGFLIRRLVRE</sequence>